<dbReference type="PANTHER" id="PTHR33376:SF7">
    <property type="entry name" value="C4-DICARBOXYLATE-BINDING PROTEIN DCTB"/>
    <property type="match status" value="1"/>
</dbReference>
<dbReference type="NCBIfam" id="TIGR00787">
    <property type="entry name" value="dctP"/>
    <property type="match status" value="1"/>
</dbReference>
<feature type="signal peptide" evidence="4">
    <location>
        <begin position="1"/>
        <end position="33"/>
    </location>
</feature>
<protein>
    <submittedName>
        <fullName evidence="5">TRAP transporter substrate-binding protein</fullName>
    </submittedName>
</protein>
<dbReference type="InterPro" id="IPR004682">
    <property type="entry name" value="TRAP_DctP"/>
</dbReference>
<feature type="chain" id="PRO_5046162367" evidence="4">
    <location>
        <begin position="34"/>
        <end position="353"/>
    </location>
</feature>
<dbReference type="InterPro" id="IPR038404">
    <property type="entry name" value="TRAP_DctP_sf"/>
</dbReference>
<dbReference type="PANTHER" id="PTHR33376">
    <property type="match status" value="1"/>
</dbReference>
<evidence type="ECO:0000313" key="6">
    <source>
        <dbReference type="Proteomes" id="UP001589738"/>
    </source>
</evidence>
<dbReference type="Proteomes" id="UP001589738">
    <property type="component" value="Unassembled WGS sequence"/>
</dbReference>
<comment type="similarity">
    <text evidence="1">Belongs to the bacterial solute-binding protein 7 family.</text>
</comment>
<proteinExistence type="inferred from homology"/>
<dbReference type="Gene3D" id="3.40.190.170">
    <property type="entry name" value="Bacterial extracellular solute-binding protein, family 7"/>
    <property type="match status" value="1"/>
</dbReference>
<dbReference type="NCBIfam" id="NF037995">
    <property type="entry name" value="TRAP_S1"/>
    <property type="match status" value="1"/>
</dbReference>
<keyword evidence="6" id="KW-1185">Reference proteome</keyword>
<keyword evidence="3 4" id="KW-0732">Signal</keyword>
<comment type="caution">
    <text evidence="5">The sequence shown here is derived from an EMBL/GenBank/DDBJ whole genome shotgun (WGS) entry which is preliminary data.</text>
</comment>
<evidence type="ECO:0000256" key="2">
    <source>
        <dbReference type="ARBA" id="ARBA00022448"/>
    </source>
</evidence>
<evidence type="ECO:0000256" key="1">
    <source>
        <dbReference type="ARBA" id="ARBA00009023"/>
    </source>
</evidence>
<gene>
    <name evidence="5" type="ORF">ACFFHF_09470</name>
</gene>
<dbReference type="PROSITE" id="PS51257">
    <property type="entry name" value="PROKAR_LIPOPROTEIN"/>
    <property type="match status" value="1"/>
</dbReference>
<dbReference type="RefSeq" id="WP_160547557.1">
    <property type="nucleotide sequence ID" value="NZ_JBHLUU010000027.1"/>
</dbReference>
<evidence type="ECO:0000313" key="5">
    <source>
        <dbReference type="EMBL" id="MFC0475478.1"/>
    </source>
</evidence>
<organism evidence="5 6">
    <name type="scientific">Robertmurraya beringensis</name>
    <dbReference type="NCBI Taxonomy" id="641660"/>
    <lineage>
        <taxon>Bacteria</taxon>
        <taxon>Bacillati</taxon>
        <taxon>Bacillota</taxon>
        <taxon>Bacilli</taxon>
        <taxon>Bacillales</taxon>
        <taxon>Bacillaceae</taxon>
        <taxon>Robertmurraya</taxon>
    </lineage>
</organism>
<dbReference type="PIRSF" id="PIRSF006470">
    <property type="entry name" value="DctB"/>
    <property type="match status" value="1"/>
</dbReference>
<evidence type="ECO:0000256" key="4">
    <source>
        <dbReference type="SAM" id="SignalP"/>
    </source>
</evidence>
<dbReference type="CDD" id="cd13603">
    <property type="entry name" value="PBP2_TRAP_Siap_TeaA_like"/>
    <property type="match status" value="1"/>
</dbReference>
<dbReference type="InterPro" id="IPR018389">
    <property type="entry name" value="DctP_fam"/>
</dbReference>
<accession>A0ABV6KQ79</accession>
<keyword evidence="2" id="KW-0813">Transport</keyword>
<name>A0ABV6KQ79_9BACI</name>
<reference evidence="5 6" key="1">
    <citation type="submission" date="2024-09" db="EMBL/GenBank/DDBJ databases">
        <authorList>
            <person name="Sun Q."/>
            <person name="Mori K."/>
        </authorList>
    </citation>
    <scope>NUCLEOTIDE SEQUENCE [LARGE SCALE GENOMIC DNA]</scope>
    <source>
        <strain evidence="5 6">CGMCC 1.9126</strain>
    </source>
</reference>
<evidence type="ECO:0000256" key="3">
    <source>
        <dbReference type="ARBA" id="ARBA00022729"/>
    </source>
</evidence>
<sequence>MKRIKLRYSKIVSLTLILILFLTGCGNSSSTTGAGNGNTGSEAESLTIKLAGMTPTGHPLTVGAEKFKELVEEKSGGRIKVELYPNLQLGAIREQTEQVQLGTIHMTQTLLSTVTSFNAETLQVFEYPFLWPNNEDKIWEVLSGEAGTKALDHLEAVKFKGFGFWAGGFKSMTSKGDPILTPSDLSGKNMRVIPSEILIKTYETYGANPVPIEFAELYNALQQGVVDAQENPLETISSNKLYEVQDHLSITEHGYQFYMIVANLDWFNGLSPEFQQIIMESEEESRIYARDLTQEMSDTRIKEFPELGLEVHTLSEEQRNEFVELSLPLHEEFSNTPEKKELLDIIYKELGIQ</sequence>
<dbReference type="EMBL" id="JBHLUU010000027">
    <property type="protein sequence ID" value="MFC0475478.1"/>
    <property type="molecule type" value="Genomic_DNA"/>
</dbReference>
<dbReference type="Pfam" id="PF03480">
    <property type="entry name" value="DctP"/>
    <property type="match status" value="1"/>
</dbReference>